<organism evidence="2 3">
    <name type="scientific">Nocardia aurantia</name>
    <dbReference type="NCBI Taxonomy" id="2585199"/>
    <lineage>
        <taxon>Bacteria</taxon>
        <taxon>Bacillati</taxon>
        <taxon>Actinomycetota</taxon>
        <taxon>Actinomycetes</taxon>
        <taxon>Mycobacteriales</taxon>
        <taxon>Nocardiaceae</taxon>
        <taxon>Nocardia</taxon>
    </lineage>
</organism>
<dbReference type="RefSeq" id="WP_153343672.1">
    <property type="nucleotide sequence ID" value="NZ_WEGI01000007.1"/>
</dbReference>
<sequence length="91" mass="10017">MSWWRRSDAESRPRGAGVDEIFAPSRKHIHDRKEWVAVAKADDRVSGDDPVIDLDTGVATMPPHRNPQPHSRTIGGPTAEPDSGLPSQRPS</sequence>
<dbReference type="Proteomes" id="UP000431401">
    <property type="component" value="Unassembled WGS sequence"/>
</dbReference>
<evidence type="ECO:0000313" key="2">
    <source>
        <dbReference type="EMBL" id="MQY28092.1"/>
    </source>
</evidence>
<feature type="region of interest" description="Disordered" evidence="1">
    <location>
        <begin position="46"/>
        <end position="91"/>
    </location>
</feature>
<accession>A0A7K0DRT1</accession>
<comment type="caution">
    <text evidence="2">The sequence shown here is derived from an EMBL/GenBank/DDBJ whole genome shotgun (WGS) entry which is preliminary data.</text>
</comment>
<gene>
    <name evidence="2" type="ORF">NRB56_36750</name>
</gene>
<proteinExistence type="predicted"/>
<dbReference type="EMBL" id="WEGI01000007">
    <property type="protein sequence ID" value="MQY28092.1"/>
    <property type="molecule type" value="Genomic_DNA"/>
</dbReference>
<name>A0A7K0DRT1_9NOCA</name>
<evidence type="ECO:0000256" key="1">
    <source>
        <dbReference type="SAM" id="MobiDB-lite"/>
    </source>
</evidence>
<keyword evidence="3" id="KW-1185">Reference proteome</keyword>
<dbReference type="AlphaFoldDB" id="A0A7K0DRT1"/>
<evidence type="ECO:0000313" key="3">
    <source>
        <dbReference type="Proteomes" id="UP000431401"/>
    </source>
</evidence>
<reference evidence="2 3" key="1">
    <citation type="submission" date="2019-10" db="EMBL/GenBank/DDBJ databases">
        <title>Nocardia macrotermitis sp. nov. and Nocardia aurantia sp. nov., isolated from the gut of fungus growing-termite Macrotermes natalensis.</title>
        <authorList>
            <person name="Benndorf R."/>
            <person name="Schwitalla J."/>
            <person name="Martin K."/>
            <person name="De Beer W."/>
            <person name="Kaster A.-K."/>
            <person name="Vollmers J."/>
            <person name="Poulsen M."/>
            <person name="Beemelmanns C."/>
        </authorList>
    </citation>
    <scope>NUCLEOTIDE SEQUENCE [LARGE SCALE GENOMIC DNA]</scope>
    <source>
        <strain evidence="2 3">RB56</strain>
    </source>
</reference>
<dbReference type="OrthoDB" id="4565272at2"/>
<protein>
    <submittedName>
        <fullName evidence="2">Uncharacterized protein</fullName>
    </submittedName>
</protein>